<feature type="compositionally biased region" description="Polar residues" evidence="6">
    <location>
        <begin position="231"/>
        <end position="243"/>
    </location>
</feature>
<sequence>MVAECAAAKCRHKRSQESKQAGITFHTFPKDEVLRRKWCVAMHRVEGWKPAQWDVVCSIHFEDADFDRTGQTVRLRKGVIPTVFPNLPQHLQKTPVKPRSTRRSKCTPLQELPAHCSKKRRVSSLQCNDQEQAQPKLDHDYSCPGSDTLRLRWFSAQDHIQRLKQQLDKVRMRECRAKRVIKNLLGELKQKNVLIKELQMKLNEHNVMATSIVSSQPTALQESPARCSTKPRISSTSKVQWQS</sequence>
<evidence type="ECO:0000313" key="9">
    <source>
        <dbReference type="RefSeq" id="XP_028278921.1"/>
    </source>
</evidence>
<evidence type="ECO:0000256" key="1">
    <source>
        <dbReference type="ARBA" id="ARBA00022723"/>
    </source>
</evidence>
<dbReference type="InterPro" id="IPR006612">
    <property type="entry name" value="THAP_Znf"/>
</dbReference>
<accession>A0A6P7JTW2</accession>
<keyword evidence="8" id="KW-1185">Reference proteome</keyword>
<keyword evidence="2 5" id="KW-0863">Zinc-finger</keyword>
<dbReference type="InterPro" id="IPR026521">
    <property type="entry name" value="THAP2"/>
</dbReference>
<evidence type="ECO:0000256" key="3">
    <source>
        <dbReference type="ARBA" id="ARBA00022833"/>
    </source>
</evidence>
<evidence type="ECO:0000256" key="4">
    <source>
        <dbReference type="ARBA" id="ARBA00023125"/>
    </source>
</evidence>
<evidence type="ECO:0000256" key="2">
    <source>
        <dbReference type="ARBA" id="ARBA00022771"/>
    </source>
</evidence>
<reference evidence="9" key="1">
    <citation type="submission" date="2025-08" db="UniProtKB">
        <authorList>
            <consortium name="RefSeq"/>
        </authorList>
    </citation>
    <scope>IDENTIFICATION</scope>
</reference>
<evidence type="ECO:0000259" key="7">
    <source>
        <dbReference type="PROSITE" id="PS50950"/>
    </source>
</evidence>
<dbReference type="SMART" id="SM00980">
    <property type="entry name" value="THAP"/>
    <property type="match status" value="1"/>
</dbReference>
<evidence type="ECO:0000256" key="6">
    <source>
        <dbReference type="SAM" id="MobiDB-lite"/>
    </source>
</evidence>
<organism evidence="8 9">
    <name type="scientific">Parambassis ranga</name>
    <name type="common">Indian glassy fish</name>
    <dbReference type="NCBI Taxonomy" id="210632"/>
    <lineage>
        <taxon>Eukaryota</taxon>
        <taxon>Metazoa</taxon>
        <taxon>Chordata</taxon>
        <taxon>Craniata</taxon>
        <taxon>Vertebrata</taxon>
        <taxon>Euteleostomi</taxon>
        <taxon>Actinopterygii</taxon>
        <taxon>Neopterygii</taxon>
        <taxon>Teleostei</taxon>
        <taxon>Neoteleostei</taxon>
        <taxon>Acanthomorphata</taxon>
        <taxon>Ovalentaria</taxon>
        <taxon>Ambassidae</taxon>
        <taxon>Parambassis</taxon>
    </lineage>
</organism>
<dbReference type="Proteomes" id="UP000515145">
    <property type="component" value="Chromosome 15"/>
</dbReference>
<evidence type="ECO:0000256" key="5">
    <source>
        <dbReference type="PROSITE-ProRule" id="PRU00309"/>
    </source>
</evidence>
<dbReference type="GeneID" id="114447088"/>
<keyword evidence="4 5" id="KW-0238">DNA-binding</keyword>
<dbReference type="InterPro" id="IPR038441">
    <property type="entry name" value="THAP_Znf_sf"/>
</dbReference>
<dbReference type="SMART" id="SM00692">
    <property type="entry name" value="DM3"/>
    <property type="match status" value="1"/>
</dbReference>
<dbReference type="PROSITE" id="PS50950">
    <property type="entry name" value="ZF_THAP"/>
    <property type="match status" value="1"/>
</dbReference>
<name>A0A6P7JTW2_9TELE</name>
<keyword evidence="1" id="KW-0479">Metal-binding</keyword>
<dbReference type="PANTHER" id="PTHR47696">
    <property type="entry name" value="THAP DOMAIN-CONTAINING PROTEIN 2"/>
    <property type="match status" value="1"/>
</dbReference>
<feature type="domain" description="THAP-type" evidence="7">
    <location>
        <begin position="1"/>
        <end position="84"/>
    </location>
</feature>
<dbReference type="Pfam" id="PF05485">
    <property type="entry name" value="THAP"/>
    <property type="match status" value="1"/>
</dbReference>
<dbReference type="RefSeq" id="XP_028278921.1">
    <property type="nucleotide sequence ID" value="XM_028423120.1"/>
</dbReference>
<dbReference type="GO" id="GO:0008270">
    <property type="term" value="F:zinc ion binding"/>
    <property type="evidence" value="ECO:0007669"/>
    <property type="project" value="UniProtKB-KW"/>
</dbReference>
<gene>
    <name evidence="9" type="primary">LOC114447088</name>
</gene>
<dbReference type="GO" id="GO:0003677">
    <property type="term" value="F:DNA binding"/>
    <property type="evidence" value="ECO:0007669"/>
    <property type="project" value="UniProtKB-UniRule"/>
</dbReference>
<dbReference type="OrthoDB" id="7312725at2759"/>
<dbReference type="AlphaFoldDB" id="A0A6P7JTW2"/>
<dbReference type="InParanoid" id="A0A6P7JTW2"/>
<feature type="region of interest" description="Disordered" evidence="6">
    <location>
        <begin position="220"/>
        <end position="243"/>
    </location>
</feature>
<proteinExistence type="predicted"/>
<keyword evidence="3" id="KW-0862">Zinc</keyword>
<protein>
    <submittedName>
        <fullName evidence="9">THAP domain-containing protein 6-like</fullName>
    </submittedName>
</protein>
<dbReference type="Gene3D" id="6.20.210.20">
    <property type="entry name" value="THAP domain"/>
    <property type="match status" value="1"/>
</dbReference>
<evidence type="ECO:0000313" key="8">
    <source>
        <dbReference type="Proteomes" id="UP000515145"/>
    </source>
</evidence>
<dbReference type="SUPFAM" id="SSF57716">
    <property type="entry name" value="Glucocorticoid receptor-like (DNA-binding domain)"/>
    <property type="match status" value="1"/>
</dbReference>
<dbReference type="PANTHER" id="PTHR47696:SF1">
    <property type="entry name" value="THAP DOMAIN-CONTAINING PROTEIN 2"/>
    <property type="match status" value="1"/>
</dbReference>